<evidence type="ECO:0000313" key="2">
    <source>
        <dbReference type="Proteomes" id="UP000248410"/>
    </source>
</evidence>
<dbReference type="KEGG" id="asul:DFR86_01730"/>
<accession>A0A2U9IK16</accession>
<keyword evidence="2" id="KW-1185">Reference proteome</keyword>
<dbReference type="InterPro" id="IPR003787">
    <property type="entry name" value="Sulphur_relay_DsrE/F-like"/>
</dbReference>
<gene>
    <name evidence="1" type="ORF">DFR86_01730</name>
</gene>
<dbReference type="InterPro" id="IPR027396">
    <property type="entry name" value="DsrEFH-like"/>
</dbReference>
<name>A0A2U9IK16_9CREN</name>
<dbReference type="OrthoDB" id="216309at2157"/>
<dbReference type="SUPFAM" id="SSF75169">
    <property type="entry name" value="DsrEFH-like"/>
    <property type="match status" value="1"/>
</dbReference>
<reference evidence="1 2" key="1">
    <citation type="submission" date="2018-05" db="EMBL/GenBank/DDBJ databases">
        <title>Complete Genome Sequences of Extremely Thermoacidophilic, Metal-Mobilizing Type-Strain Members of the Archaeal Family Sulfolobaceae: Acidianus brierleyi DSM-1651T, Acidianus sulfidivorans DSM-18786T, Metallosphaera hakonensis DSM-7519T, and Metallosphaera prunae DSM-10039T.</title>
        <authorList>
            <person name="Counts J.A."/>
            <person name="Kelly R.M."/>
        </authorList>
    </citation>
    <scope>NUCLEOTIDE SEQUENCE [LARGE SCALE GENOMIC DNA]</scope>
    <source>
        <strain evidence="1 2">JP7</strain>
    </source>
</reference>
<dbReference type="AlphaFoldDB" id="A0A2U9IK16"/>
<organism evidence="1 2">
    <name type="scientific">Acidianus sulfidivorans JP7</name>
    <dbReference type="NCBI Taxonomy" id="619593"/>
    <lineage>
        <taxon>Archaea</taxon>
        <taxon>Thermoproteota</taxon>
        <taxon>Thermoprotei</taxon>
        <taxon>Sulfolobales</taxon>
        <taxon>Sulfolobaceae</taxon>
        <taxon>Acidianus</taxon>
    </lineage>
</organism>
<dbReference type="GeneID" id="36836649"/>
<dbReference type="EMBL" id="CP029288">
    <property type="protein sequence ID" value="AWR96392.1"/>
    <property type="molecule type" value="Genomic_DNA"/>
</dbReference>
<protein>
    <submittedName>
        <fullName evidence="1">Uncharacterized protein</fullName>
    </submittedName>
</protein>
<evidence type="ECO:0000313" key="1">
    <source>
        <dbReference type="EMBL" id="AWR96392.1"/>
    </source>
</evidence>
<dbReference type="Pfam" id="PF02635">
    <property type="entry name" value="DsrE"/>
    <property type="match status" value="1"/>
</dbReference>
<dbReference type="RefSeq" id="WP_110379282.1">
    <property type="nucleotide sequence ID" value="NZ_CP029288.2"/>
</dbReference>
<sequence length="117" mass="12775">MSKLVVLCTSGDEDIHRVKVAMGFALTAKKAGATVSFIFIGRSVRTLVKDSINMTPEIKKNIEDMIKSGIEVSYCMNAMKNLALNEESIVKIDGMKKVIGGEEAAKKVDEGYTIVNF</sequence>
<proteinExistence type="predicted"/>
<dbReference type="Proteomes" id="UP000248410">
    <property type="component" value="Chromosome"/>
</dbReference>
<dbReference type="Gene3D" id="3.40.1260.10">
    <property type="entry name" value="DsrEFH-like"/>
    <property type="match status" value="1"/>
</dbReference>